<evidence type="ECO:0000313" key="1">
    <source>
        <dbReference type="EMBL" id="MBO8444004.1"/>
    </source>
</evidence>
<proteinExistence type="predicted"/>
<reference evidence="1" key="1">
    <citation type="submission" date="2020-10" db="EMBL/GenBank/DDBJ databases">
        <authorList>
            <person name="Gilroy R."/>
        </authorList>
    </citation>
    <scope>NUCLEOTIDE SEQUENCE</scope>
    <source>
        <strain evidence="1">11167</strain>
    </source>
</reference>
<dbReference type="EMBL" id="JADIMU010000066">
    <property type="protein sequence ID" value="MBO8444004.1"/>
    <property type="molecule type" value="Genomic_DNA"/>
</dbReference>
<sequence length="437" mass="49748">MKYYLMHKDYKAAVLEINVQYGAIEKISTLQKELLPLCAQSKVLNDPREIKRWWSDRAVSKNQSNVKKLLERYGIPTTEKLLLDNLALSLTDCYWVCPIDAPIHWDDVSLFKNGFTSDLYQHLQSHGGNLSDQRIPHAAELGTFTPAASTGGELEKRWERIDGTIFLMKGNMPGNSFQQSLNEVFASKLHERMGFSNHVDYRLVKLAKGSFGCISKCFTSEDVELVPAWQLLSKYKKPNDVGPYAFYVECMAKEGIQEEEAKQFLDYQTTTDFLLTNLDRHCNNFGILRNSDTLEAIGPAPIFDTGNSMLHTRYSEDDPIELLERRVASLCNTEMQMMGNVTSFQNVDLDKLPSSEEVISFYRQDETIGYNLSRISETFRYKANIIRLVKDDHIPIADIKKGISQLVLSDARLAETRNMNDHLETEGLKAGSFHTGK</sequence>
<evidence type="ECO:0008006" key="3">
    <source>
        <dbReference type="Google" id="ProtNLM"/>
    </source>
</evidence>
<comment type="caution">
    <text evidence="1">The sequence shown here is derived from an EMBL/GenBank/DDBJ whole genome shotgun (WGS) entry which is preliminary data.</text>
</comment>
<organism evidence="1 2">
    <name type="scientific">Candidatus Aphodenecus pullistercoris</name>
    <dbReference type="NCBI Taxonomy" id="2840669"/>
    <lineage>
        <taxon>Bacteria</taxon>
        <taxon>Pseudomonadati</taxon>
        <taxon>Spirochaetota</taxon>
        <taxon>Spirochaetia</taxon>
        <taxon>Spirochaetales</taxon>
        <taxon>Candidatus Aphodenecus</taxon>
    </lineage>
</organism>
<dbReference type="AlphaFoldDB" id="A0A9D9EA65"/>
<gene>
    <name evidence="1" type="ORF">IAC42_09670</name>
</gene>
<evidence type="ECO:0000313" key="2">
    <source>
        <dbReference type="Proteomes" id="UP000823633"/>
    </source>
</evidence>
<accession>A0A9D9EA65</accession>
<dbReference type="Proteomes" id="UP000823633">
    <property type="component" value="Unassembled WGS sequence"/>
</dbReference>
<dbReference type="Gene3D" id="1.10.1070.20">
    <property type="match status" value="1"/>
</dbReference>
<reference evidence="1" key="2">
    <citation type="journal article" date="2021" name="PeerJ">
        <title>Extensive microbial diversity within the chicken gut microbiome revealed by metagenomics and culture.</title>
        <authorList>
            <person name="Gilroy R."/>
            <person name="Ravi A."/>
            <person name="Getino M."/>
            <person name="Pursley I."/>
            <person name="Horton D.L."/>
            <person name="Alikhan N.F."/>
            <person name="Baker D."/>
            <person name="Gharbi K."/>
            <person name="Hall N."/>
            <person name="Watson M."/>
            <person name="Adriaenssens E.M."/>
            <person name="Foster-Nyarko E."/>
            <person name="Jarju S."/>
            <person name="Secka A."/>
            <person name="Antonio M."/>
            <person name="Oren A."/>
            <person name="Chaudhuri R.R."/>
            <person name="La Ragione R."/>
            <person name="Hildebrand F."/>
            <person name="Pallen M.J."/>
        </authorList>
    </citation>
    <scope>NUCLEOTIDE SEQUENCE</scope>
    <source>
        <strain evidence="1">11167</strain>
    </source>
</reference>
<protein>
    <recommendedName>
        <fullName evidence="3">HipA-like C-terminal domain-containing protein</fullName>
    </recommendedName>
</protein>
<name>A0A9D9EA65_9SPIR</name>